<keyword evidence="4" id="KW-1185">Reference proteome</keyword>
<proteinExistence type="predicted"/>
<gene>
    <name evidence="3" type="ORF">niasHS_003330</name>
</gene>
<evidence type="ECO:0000256" key="2">
    <source>
        <dbReference type="SAM" id="Phobius"/>
    </source>
</evidence>
<evidence type="ECO:0000313" key="4">
    <source>
        <dbReference type="Proteomes" id="UP001620645"/>
    </source>
</evidence>
<organism evidence="3 4">
    <name type="scientific">Heterodera schachtii</name>
    <name type="common">Sugarbeet cyst nematode worm</name>
    <name type="synonym">Tylenchus schachtii</name>
    <dbReference type="NCBI Taxonomy" id="97005"/>
    <lineage>
        <taxon>Eukaryota</taxon>
        <taxon>Metazoa</taxon>
        <taxon>Ecdysozoa</taxon>
        <taxon>Nematoda</taxon>
        <taxon>Chromadorea</taxon>
        <taxon>Rhabditida</taxon>
        <taxon>Tylenchina</taxon>
        <taxon>Tylenchomorpha</taxon>
        <taxon>Tylenchoidea</taxon>
        <taxon>Heteroderidae</taxon>
        <taxon>Heteroderinae</taxon>
        <taxon>Heterodera</taxon>
    </lineage>
</organism>
<dbReference type="AlphaFoldDB" id="A0ABD2KG96"/>
<dbReference type="EMBL" id="JBICCN010000026">
    <property type="protein sequence ID" value="KAL3101921.1"/>
    <property type="molecule type" value="Genomic_DNA"/>
</dbReference>
<name>A0ABD2KG96_HETSC</name>
<evidence type="ECO:0000256" key="1">
    <source>
        <dbReference type="SAM" id="MobiDB-lite"/>
    </source>
</evidence>
<comment type="caution">
    <text evidence="3">The sequence shown here is derived from an EMBL/GenBank/DDBJ whole genome shotgun (WGS) entry which is preliminary data.</text>
</comment>
<reference evidence="3 4" key="1">
    <citation type="submission" date="2024-10" db="EMBL/GenBank/DDBJ databases">
        <authorList>
            <person name="Kim D."/>
        </authorList>
    </citation>
    <scope>NUCLEOTIDE SEQUENCE [LARGE SCALE GENOMIC DNA]</scope>
    <source>
        <strain evidence="3">Taebaek</strain>
    </source>
</reference>
<feature type="compositionally biased region" description="Basic and acidic residues" evidence="1">
    <location>
        <begin position="68"/>
        <end position="79"/>
    </location>
</feature>
<feature type="region of interest" description="Disordered" evidence="1">
    <location>
        <begin position="58"/>
        <end position="79"/>
    </location>
</feature>
<accession>A0ABD2KG96</accession>
<keyword evidence="2" id="KW-0812">Transmembrane</keyword>
<sequence>MSSKLTSKWVVFGSCLLFFASGCILYVLVMTRHFVDDEIEMADEGQKVDEGTAKWDLQNESKIVGGDEQQKDQQKEKEQSEVLLLEQSMANGNEISSPDPRVHYEKSPDGRMKATMDITLHYQRQKVVSAAKGQ</sequence>
<dbReference type="PROSITE" id="PS51257">
    <property type="entry name" value="PROKAR_LIPOPROTEIN"/>
    <property type="match status" value="1"/>
</dbReference>
<keyword evidence="2" id="KW-0472">Membrane</keyword>
<feature type="transmembrane region" description="Helical" evidence="2">
    <location>
        <begin position="9"/>
        <end position="29"/>
    </location>
</feature>
<dbReference type="Proteomes" id="UP001620645">
    <property type="component" value="Unassembled WGS sequence"/>
</dbReference>
<evidence type="ECO:0000313" key="3">
    <source>
        <dbReference type="EMBL" id="KAL3101921.1"/>
    </source>
</evidence>
<protein>
    <submittedName>
        <fullName evidence="3">Uncharacterized protein</fullName>
    </submittedName>
</protein>
<keyword evidence="2" id="KW-1133">Transmembrane helix</keyword>